<dbReference type="EMBL" id="JAACJL010000031">
    <property type="protein sequence ID" value="KAF4616294.1"/>
    <property type="molecule type" value="Genomic_DNA"/>
</dbReference>
<dbReference type="Proteomes" id="UP000521872">
    <property type="component" value="Unassembled WGS sequence"/>
</dbReference>
<feature type="region of interest" description="Disordered" evidence="1">
    <location>
        <begin position="81"/>
        <end position="110"/>
    </location>
</feature>
<feature type="compositionally biased region" description="Polar residues" evidence="1">
    <location>
        <begin position="273"/>
        <end position="287"/>
    </location>
</feature>
<dbReference type="AlphaFoldDB" id="A0A8H4QS56"/>
<protein>
    <submittedName>
        <fullName evidence="2">Uncharacterized protein</fullName>
    </submittedName>
</protein>
<feature type="compositionally biased region" description="Basic and acidic residues" evidence="1">
    <location>
        <begin position="34"/>
        <end position="57"/>
    </location>
</feature>
<feature type="compositionally biased region" description="Acidic residues" evidence="1">
    <location>
        <begin position="22"/>
        <end position="33"/>
    </location>
</feature>
<feature type="region of interest" description="Disordered" evidence="1">
    <location>
        <begin position="21"/>
        <end position="57"/>
    </location>
</feature>
<reference evidence="2 3" key="1">
    <citation type="submission" date="2019-12" db="EMBL/GenBank/DDBJ databases">
        <authorList>
            <person name="Floudas D."/>
            <person name="Bentzer J."/>
            <person name="Ahren D."/>
            <person name="Johansson T."/>
            <person name="Persson P."/>
            <person name="Tunlid A."/>
        </authorList>
    </citation>
    <scope>NUCLEOTIDE SEQUENCE [LARGE SCALE GENOMIC DNA]</scope>
    <source>
        <strain evidence="2 3">CBS 102.39</strain>
    </source>
</reference>
<feature type="compositionally biased region" description="Low complexity" evidence="1">
    <location>
        <begin position="288"/>
        <end position="297"/>
    </location>
</feature>
<feature type="region of interest" description="Disordered" evidence="1">
    <location>
        <begin position="429"/>
        <end position="459"/>
    </location>
</feature>
<comment type="caution">
    <text evidence="2">The sequence shown here is derived from an EMBL/GenBank/DDBJ whole genome shotgun (WGS) entry which is preliminary data.</text>
</comment>
<feature type="compositionally biased region" description="Basic residues" evidence="1">
    <location>
        <begin position="136"/>
        <end position="155"/>
    </location>
</feature>
<evidence type="ECO:0000313" key="2">
    <source>
        <dbReference type="EMBL" id="KAF4616294.1"/>
    </source>
</evidence>
<name>A0A8H4QS56_9AGAR</name>
<organism evidence="2 3">
    <name type="scientific">Agrocybe pediades</name>
    <dbReference type="NCBI Taxonomy" id="84607"/>
    <lineage>
        <taxon>Eukaryota</taxon>
        <taxon>Fungi</taxon>
        <taxon>Dikarya</taxon>
        <taxon>Basidiomycota</taxon>
        <taxon>Agaricomycotina</taxon>
        <taxon>Agaricomycetes</taxon>
        <taxon>Agaricomycetidae</taxon>
        <taxon>Agaricales</taxon>
        <taxon>Agaricineae</taxon>
        <taxon>Strophariaceae</taxon>
        <taxon>Agrocybe</taxon>
    </lineage>
</organism>
<feature type="compositionally biased region" description="Low complexity" evidence="1">
    <location>
        <begin position="327"/>
        <end position="344"/>
    </location>
</feature>
<keyword evidence="3" id="KW-1185">Reference proteome</keyword>
<feature type="region of interest" description="Disordered" evidence="1">
    <location>
        <begin position="266"/>
        <end position="363"/>
    </location>
</feature>
<proteinExistence type="predicted"/>
<gene>
    <name evidence="2" type="ORF">D9613_008359</name>
</gene>
<sequence>MPPTPSDNDWCFNFRTNIYYDSDSDSSSNEEESTQQKEKPQPLLRPDDLDLSKREEAVTYKPNPFSIAKINAAYRERSSKSKAAAAKDAPVHDTPNFSGGDGTSKSLPTSAKAGQKTIMDGFKAQAMKKSLPTKLKVAHRKSSLKRRVSRPKRKSSAGSVICSIGDEPSVAATTTHHHIEETHAQDMAPSKPNVLEAITEDALAEDMAREKESLLPSIEAGEAPPSTNAAHTSTSFIENNLHSHEYPLNSLDGNTERCYEPVQDHAAFAPRVPSSSGRSAFTSRRPMNQNQNSSFSSPPRPAAYGSNHLQGPYYFSSPIRNSQDASTGRFRPTTNTRRFTPFPRLYETPRKPDGGYGPPSTRRNYKIEQESEDVLPLQAAEAEAKTEPMEYTPLPAENTITTTTRRPMRIQSGNKDRQQFHFKLEAITEQHIHKTPPRNTPAQHRPQTRNSPKASNDEPFSMLVGRKRVIQPQQQQRKPLRNAYETLNEPDENWSTLPARKTKKQKINAPAFPSRPVVTKPFYLPGLLPTGKSNRTAVANTKTDVFSGRRVKMYIPPPPKSIPTLQARSSGKEEDVANINVDSIKHNYPVTRGNVQERRRTWKELWDMLGVESCGVVMKTHDCPDDLAVLLGHQHRAPPNAEIEIVVWP</sequence>
<accession>A0A8H4QS56</accession>
<feature type="region of interest" description="Disordered" evidence="1">
    <location>
        <begin position="127"/>
        <end position="160"/>
    </location>
</feature>
<evidence type="ECO:0000313" key="3">
    <source>
        <dbReference type="Proteomes" id="UP000521872"/>
    </source>
</evidence>
<evidence type="ECO:0000256" key="1">
    <source>
        <dbReference type="SAM" id="MobiDB-lite"/>
    </source>
</evidence>
<feature type="region of interest" description="Disordered" evidence="1">
    <location>
        <begin position="488"/>
        <end position="507"/>
    </location>
</feature>